<name>A0A0F2M303_SPOSC</name>
<feature type="region of interest" description="Disordered" evidence="2">
    <location>
        <begin position="305"/>
        <end position="346"/>
    </location>
</feature>
<dbReference type="KEGG" id="ssck:SPSK_04376"/>
<comment type="similarity">
    <text evidence="1">Belongs to the CWC26 family.</text>
</comment>
<feature type="compositionally biased region" description="Acidic residues" evidence="2">
    <location>
        <begin position="132"/>
        <end position="143"/>
    </location>
</feature>
<evidence type="ECO:0000256" key="1">
    <source>
        <dbReference type="ARBA" id="ARBA00011069"/>
    </source>
</evidence>
<gene>
    <name evidence="3" type="ORF">SPSK_04376</name>
</gene>
<dbReference type="GO" id="GO:0003723">
    <property type="term" value="F:RNA binding"/>
    <property type="evidence" value="ECO:0007669"/>
    <property type="project" value="TreeGrafter"/>
</dbReference>
<sequence>MPADLTSYLASRYLVADTKPTKKRKRKHNKDGGDGLLITDDDDSGWAKKGGRGGGSDDDADEPTIAGGGTVAGTSAAFRKTKKSNWTVLGSTPKSNTNTPSAGETTADTAADTDADAIIAAAAADTAAALAAEDEAPVVEGEDGTAKPRASAVLMSDGTHAGLQSAASVTAQLERRRREEREQYERERREKRERRRQRGGGDKGGLSGEEEEDVVYRDATGRRVDVALRRQEARQAALEAEQKERDAKEALRGDVQRDQARQRREELADAALMPLARGADDEAMNRELKAQTRWNDPMAAFLAEKTPAAAASGGGSGGGGGSASTAAKSGRPVYRGPAAPNRYGIRPGYRWDGVDRGIGFEAERFKAINRRERDRDLNYQWQMDV</sequence>
<evidence type="ECO:0000313" key="3">
    <source>
        <dbReference type="EMBL" id="KJR83474.1"/>
    </source>
</evidence>
<evidence type="ECO:0000313" key="4">
    <source>
        <dbReference type="Proteomes" id="UP000033710"/>
    </source>
</evidence>
<protein>
    <submittedName>
        <fullName evidence="3">Pre-mRNA-splicing factor CWC26</fullName>
    </submittedName>
</protein>
<feature type="compositionally biased region" description="Basic and acidic residues" evidence="2">
    <location>
        <begin position="173"/>
        <end position="190"/>
    </location>
</feature>
<dbReference type="GO" id="GO:0070274">
    <property type="term" value="C:RES complex"/>
    <property type="evidence" value="ECO:0007669"/>
    <property type="project" value="TreeGrafter"/>
</dbReference>
<dbReference type="InterPro" id="IPR051112">
    <property type="entry name" value="CWC26_splicing_factor"/>
</dbReference>
<evidence type="ECO:0000256" key="2">
    <source>
        <dbReference type="SAM" id="MobiDB-lite"/>
    </source>
</evidence>
<dbReference type="OrthoDB" id="6022at2759"/>
<feature type="compositionally biased region" description="Basic and acidic residues" evidence="2">
    <location>
        <begin position="240"/>
        <end position="267"/>
    </location>
</feature>
<dbReference type="PANTHER" id="PTHR31809">
    <property type="entry name" value="BUD13 HOMOLOG"/>
    <property type="match status" value="1"/>
</dbReference>
<accession>A0A0F2M303</accession>
<feature type="compositionally biased region" description="Gly residues" evidence="2">
    <location>
        <begin position="312"/>
        <end position="322"/>
    </location>
</feature>
<dbReference type="AlphaFoldDB" id="A0A0F2M303"/>
<dbReference type="GeneID" id="27666461"/>
<dbReference type="EMBL" id="AXCR01000010">
    <property type="protein sequence ID" value="KJR83474.1"/>
    <property type="molecule type" value="Genomic_DNA"/>
</dbReference>
<reference evidence="3 4" key="1">
    <citation type="journal article" date="2014" name="BMC Genomics">
        <title>Comparative genomics of the major fungal agents of human and animal Sporotrichosis: Sporothrix schenckii and Sporothrix brasiliensis.</title>
        <authorList>
            <person name="Teixeira M.M."/>
            <person name="de Almeida L.G."/>
            <person name="Kubitschek-Barreira P."/>
            <person name="Alves F.L."/>
            <person name="Kioshima E.S."/>
            <person name="Abadio A.K."/>
            <person name="Fernandes L."/>
            <person name="Derengowski L.S."/>
            <person name="Ferreira K.S."/>
            <person name="Souza R.C."/>
            <person name="Ruiz J.C."/>
            <person name="de Andrade N.C."/>
            <person name="Paes H.C."/>
            <person name="Nicola A.M."/>
            <person name="Albuquerque P."/>
            <person name="Gerber A.L."/>
            <person name="Martins V.P."/>
            <person name="Peconick L.D."/>
            <person name="Neto A.V."/>
            <person name="Chaucanez C.B."/>
            <person name="Silva P.A."/>
            <person name="Cunha O.L."/>
            <person name="de Oliveira F.F."/>
            <person name="dos Santos T.C."/>
            <person name="Barros A.L."/>
            <person name="Soares M.A."/>
            <person name="de Oliveira L.M."/>
            <person name="Marini M.M."/>
            <person name="Villalobos-Duno H."/>
            <person name="Cunha M.M."/>
            <person name="de Hoog S."/>
            <person name="da Silveira J.F."/>
            <person name="Henrissat B."/>
            <person name="Nino-Vega G.A."/>
            <person name="Cisalpino P.S."/>
            <person name="Mora-Montes H.M."/>
            <person name="Almeida S.R."/>
            <person name="Stajich J.E."/>
            <person name="Lopes-Bezerra L.M."/>
            <person name="Vasconcelos A.T."/>
            <person name="Felipe M.S."/>
        </authorList>
    </citation>
    <scope>NUCLEOTIDE SEQUENCE [LARGE SCALE GENOMIC DNA]</scope>
    <source>
        <strain evidence="3 4">1099-18</strain>
    </source>
</reference>
<dbReference type="Proteomes" id="UP000033710">
    <property type="component" value="Unassembled WGS sequence"/>
</dbReference>
<reference evidence="3 4" key="2">
    <citation type="journal article" date="2015" name="Eukaryot. Cell">
        <title>Asexual propagation of a virulent clone complex in a human and feline outbreak of sporotrichosis.</title>
        <authorList>
            <person name="Teixeira Mde M."/>
            <person name="Rodrigues A.M."/>
            <person name="Tsui C.K."/>
            <person name="de Almeida L.G."/>
            <person name="Van Diepeningen A.D."/>
            <person name="van den Ende B.G."/>
            <person name="Fernandes G.F."/>
            <person name="Kano R."/>
            <person name="Hamelin R.C."/>
            <person name="Lopes-Bezerra L.M."/>
            <person name="Vasconcelos A.T."/>
            <person name="de Hoog S."/>
            <person name="de Camargo Z.P."/>
            <person name="Felipe M.S."/>
        </authorList>
    </citation>
    <scope>NUCLEOTIDE SEQUENCE [LARGE SCALE GENOMIC DNA]</scope>
    <source>
        <strain evidence="3 4">1099-18</strain>
    </source>
</reference>
<proteinExistence type="inferred from homology"/>
<comment type="caution">
    <text evidence="3">The sequence shown here is derived from an EMBL/GenBank/DDBJ whole genome shotgun (WGS) entry which is preliminary data.</text>
</comment>
<dbReference type="GO" id="GO:0000398">
    <property type="term" value="P:mRNA splicing, via spliceosome"/>
    <property type="evidence" value="ECO:0007669"/>
    <property type="project" value="TreeGrafter"/>
</dbReference>
<dbReference type="VEuPathDB" id="FungiDB:SPSK_04376"/>
<feature type="compositionally biased region" description="Basic and acidic residues" evidence="2">
    <location>
        <begin position="214"/>
        <end position="233"/>
    </location>
</feature>
<feature type="region of interest" description="Disordered" evidence="2">
    <location>
        <begin position="16"/>
        <end position="110"/>
    </location>
</feature>
<feature type="compositionally biased region" description="Polar residues" evidence="2">
    <location>
        <begin position="84"/>
        <end position="104"/>
    </location>
</feature>
<dbReference type="PANTHER" id="PTHR31809:SF0">
    <property type="entry name" value="BUD13 HOMOLOG"/>
    <property type="match status" value="1"/>
</dbReference>
<dbReference type="InterPro" id="IPR018609">
    <property type="entry name" value="Bud13"/>
</dbReference>
<dbReference type="RefSeq" id="XP_016586150.1">
    <property type="nucleotide sequence ID" value="XM_016731184.1"/>
</dbReference>
<dbReference type="Pfam" id="PF09736">
    <property type="entry name" value="Bud13"/>
    <property type="match status" value="1"/>
</dbReference>
<organism evidence="3 4">
    <name type="scientific">Sporothrix schenckii 1099-18</name>
    <dbReference type="NCBI Taxonomy" id="1397361"/>
    <lineage>
        <taxon>Eukaryota</taxon>
        <taxon>Fungi</taxon>
        <taxon>Dikarya</taxon>
        <taxon>Ascomycota</taxon>
        <taxon>Pezizomycotina</taxon>
        <taxon>Sordariomycetes</taxon>
        <taxon>Sordariomycetidae</taxon>
        <taxon>Ophiostomatales</taxon>
        <taxon>Ophiostomataceae</taxon>
        <taxon>Sporothrix</taxon>
    </lineage>
</organism>
<dbReference type="GO" id="GO:0005684">
    <property type="term" value="C:U2-type spliceosomal complex"/>
    <property type="evidence" value="ECO:0007669"/>
    <property type="project" value="TreeGrafter"/>
</dbReference>
<feature type="region of interest" description="Disordered" evidence="2">
    <location>
        <begin position="126"/>
        <end position="268"/>
    </location>
</feature>